<proteinExistence type="predicted"/>
<feature type="non-terminal residue" evidence="1">
    <location>
        <position position="1"/>
    </location>
</feature>
<evidence type="ECO:0000313" key="1">
    <source>
        <dbReference type="EMBL" id="GAI12085.1"/>
    </source>
</evidence>
<comment type="caution">
    <text evidence="1">The sequence shown here is derived from an EMBL/GenBank/DDBJ whole genome shotgun (WGS) entry which is preliminary data.</text>
</comment>
<dbReference type="EMBL" id="BARV01005179">
    <property type="protein sequence ID" value="GAI12085.1"/>
    <property type="molecule type" value="Genomic_DNA"/>
</dbReference>
<organism evidence="1">
    <name type="scientific">marine sediment metagenome</name>
    <dbReference type="NCBI Taxonomy" id="412755"/>
    <lineage>
        <taxon>unclassified sequences</taxon>
        <taxon>metagenomes</taxon>
        <taxon>ecological metagenomes</taxon>
    </lineage>
</organism>
<protein>
    <submittedName>
        <fullName evidence="1">Uncharacterized protein</fullName>
    </submittedName>
</protein>
<accession>X1MBN0</accession>
<sequence length="54" mass="6265">DCIDSRQVKAFELTAPSIEEGLHRLIISTCIGCNLEEVFREDQKFYSNEFIINE</sequence>
<name>X1MBN0_9ZZZZ</name>
<gene>
    <name evidence="1" type="ORF">S06H3_10932</name>
</gene>
<dbReference type="AlphaFoldDB" id="X1MBN0"/>
<reference evidence="1" key="1">
    <citation type="journal article" date="2014" name="Front. Microbiol.">
        <title>High frequency of phylogenetically diverse reductive dehalogenase-homologous genes in deep subseafloor sedimentary metagenomes.</title>
        <authorList>
            <person name="Kawai M."/>
            <person name="Futagami T."/>
            <person name="Toyoda A."/>
            <person name="Takaki Y."/>
            <person name="Nishi S."/>
            <person name="Hori S."/>
            <person name="Arai W."/>
            <person name="Tsubouchi T."/>
            <person name="Morono Y."/>
            <person name="Uchiyama I."/>
            <person name="Ito T."/>
            <person name="Fujiyama A."/>
            <person name="Inagaki F."/>
            <person name="Takami H."/>
        </authorList>
    </citation>
    <scope>NUCLEOTIDE SEQUENCE</scope>
    <source>
        <strain evidence="1">Expedition CK06-06</strain>
    </source>
</reference>